<gene>
    <name evidence="7" type="ORF">RDWZM_001991</name>
</gene>
<accession>A0A9Q0RR63</accession>
<dbReference type="GO" id="GO:0001732">
    <property type="term" value="P:formation of cytoplasmic translation initiation complex"/>
    <property type="evidence" value="ECO:0007669"/>
    <property type="project" value="UniProtKB-UniRule"/>
</dbReference>
<evidence type="ECO:0000259" key="6">
    <source>
        <dbReference type="PROSITE" id="PS50250"/>
    </source>
</evidence>
<proteinExistence type="inferred from homology"/>
<keyword evidence="8" id="KW-1185">Reference proteome</keyword>
<comment type="subcellular location">
    <subcellularLocation>
        <location evidence="4">Cytoplasm</location>
    </subcellularLocation>
</comment>
<reference evidence="7" key="1">
    <citation type="submission" date="2022-12" db="EMBL/GenBank/DDBJ databases">
        <title>Genome assemblies of Blomia tropicalis.</title>
        <authorList>
            <person name="Cui Y."/>
        </authorList>
    </citation>
    <scope>NUCLEOTIDE SEQUENCE</scope>
    <source>
        <tissue evidence="7">Adult mites</tissue>
    </source>
</reference>
<dbReference type="InterPro" id="IPR000717">
    <property type="entry name" value="PCI_dom"/>
</dbReference>
<organism evidence="7 8">
    <name type="scientific">Blomia tropicalis</name>
    <name type="common">Mite</name>
    <dbReference type="NCBI Taxonomy" id="40697"/>
    <lineage>
        <taxon>Eukaryota</taxon>
        <taxon>Metazoa</taxon>
        <taxon>Ecdysozoa</taxon>
        <taxon>Arthropoda</taxon>
        <taxon>Chelicerata</taxon>
        <taxon>Arachnida</taxon>
        <taxon>Acari</taxon>
        <taxon>Acariformes</taxon>
        <taxon>Sarcoptiformes</taxon>
        <taxon>Astigmata</taxon>
        <taxon>Glycyphagoidea</taxon>
        <taxon>Echimyopodidae</taxon>
        <taxon>Blomia</taxon>
    </lineage>
</organism>
<dbReference type="Pfam" id="PF10255">
    <property type="entry name" value="Paf67"/>
    <property type="match status" value="1"/>
</dbReference>
<keyword evidence="2 4" id="KW-0396">Initiation factor</keyword>
<evidence type="ECO:0000256" key="2">
    <source>
        <dbReference type="ARBA" id="ARBA00022540"/>
    </source>
</evidence>
<dbReference type="OrthoDB" id="15082at2759"/>
<name>A0A9Q0RR63_BLOTA</name>
<comment type="caution">
    <text evidence="7">The sequence shown here is derived from an EMBL/GenBank/DDBJ whole genome shotgun (WGS) entry which is preliminary data.</text>
</comment>
<feature type="region of interest" description="Disordered" evidence="5">
    <location>
        <begin position="1"/>
        <end position="22"/>
    </location>
</feature>
<dbReference type="GO" id="GO:0033290">
    <property type="term" value="C:eukaryotic 48S preinitiation complex"/>
    <property type="evidence" value="ECO:0007669"/>
    <property type="project" value="UniProtKB-UniRule"/>
</dbReference>
<comment type="function">
    <text evidence="4">Component of the eukaryotic translation initiation factor 3 (eIF-3) complex, which is involved in protein synthesis of a specialized repertoire of mRNAs and, together with other initiation factors, stimulates binding of mRNA and methionyl-tRNAi to the 40S ribosome. The eIF-3 complex specifically targets and initiates translation of a subset of mRNAs involved in cell proliferation.</text>
</comment>
<dbReference type="HAMAP" id="MF_03011">
    <property type="entry name" value="eIF3l"/>
    <property type="match status" value="1"/>
</dbReference>
<comment type="subunit">
    <text evidence="4">Component of the eukaryotic translation initiation factor 3 (eIF-3) complex.</text>
</comment>
<protein>
    <recommendedName>
        <fullName evidence="4">Eukaryotic translation initiation factor 3 subunit L</fullName>
        <shortName evidence="4">eIF3l</shortName>
    </recommendedName>
</protein>
<dbReference type="OMA" id="AGWFIRN"/>
<sequence>MYQDHLEDDFDDEEFDEDLPESPVFAPTKVPDQIRDFILMLHKALLDRNVYDIQNLYENTFNKLTETYYKHTPWPDEEQVKQMINYSKEVDTIFLILYKDLYFRHVYARCQNITTDQRLKSFFNYCELFNYILRTEEPVPLELPNQWLWDIIDEFIYQFQSFTFFKAKLTPNQNLSQEDLDNINKPSIWNVHAVLNVLYSLVEKSNINEQLKEFNNGRNPDEVAGEFGRHIFYKMLGYFSLIGLLRLHSILGDHYLAIKVLENIDLNRQQLQSMAISRVLACQVTTFYYVGFAYMMMRRYSDAIRTYSNILVYLQRTKPIYNYRTFQIELIEKQTEQIYKLLAICLALHPQRIDESILTQMNEKMHDSFVKLQAGDVKEFENVFRQACPKIISFLPGANKSYKHQITIFLEEVEQQHKLLEIRSFLKFYTTMPIAKLAEFLEIDPKEFQRYLLCFKHKMQNFAATKTLDANAKPLENEFQSGSDVDFYIDKDMIHIADTKVAPRYGDYFLRQIYRFDELYRIVSNINV</sequence>
<dbReference type="Proteomes" id="UP001142055">
    <property type="component" value="Chromosome 1"/>
</dbReference>
<keyword evidence="3 4" id="KW-0648">Protein biosynthesis</keyword>
<dbReference type="PANTHER" id="PTHR13242:SF0">
    <property type="entry name" value="EUKARYOTIC TRANSLATION INITIATION FACTOR 3 SUBUNIT L"/>
    <property type="match status" value="1"/>
</dbReference>
<dbReference type="GO" id="GO:0016282">
    <property type="term" value="C:eukaryotic 43S preinitiation complex"/>
    <property type="evidence" value="ECO:0007669"/>
    <property type="project" value="UniProtKB-UniRule"/>
</dbReference>
<feature type="compositionally biased region" description="Acidic residues" evidence="5">
    <location>
        <begin position="1"/>
        <end position="20"/>
    </location>
</feature>
<dbReference type="EMBL" id="JAPWDV010000001">
    <property type="protein sequence ID" value="KAJ6223446.1"/>
    <property type="molecule type" value="Genomic_DNA"/>
</dbReference>
<evidence type="ECO:0000256" key="1">
    <source>
        <dbReference type="ARBA" id="ARBA00022490"/>
    </source>
</evidence>
<evidence type="ECO:0000256" key="3">
    <source>
        <dbReference type="ARBA" id="ARBA00022917"/>
    </source>
</evidence>
<dbReference type="GO" id="GO:0005852">
    <property type="term" value="C:eukaryotic translation initiation factor 3 complex"/>
    <property type="evidence" value="ECO:0007669"/>
    <property type="project" value="UniProtKB-UniRule"/>
</dbReference>
<dbReference type="GO" id="GO:0003743">
    <property type="term" value="F:translation initiation factor activity"/>
    <property type="evidence" value="ECO:0007669"/>
    <property type="project" value="UniProtKB-UniRule"/>
</dbReference>
<feature type="domain" description="PCI" evidence="6">
    <location>
        <begin position="302"/>
        <end position="503"/>
    </location>
</feature>
<evidence type="ECO:0000256" key="4">
    <source>
        <dbReference type="HAMAP-Rule" id="MF_03011"/>
    </source>
</evidence>
<evidence type="ECO:0000313" key="8">
    <source>
        <dbReference type="Proteomes" id="UP001142055"/>
    </source>
</evidence>
<dbReference type="PROSITE" id="PS50250">
    <property type="entry name" value="PCI"/>
    <property type="match status" value="1"/>
</dbReference>
<keyword evidence="1 4" id="KW-0963">Cytoplasm</keyword>
<dbReference type="PANTHER" id="PTHR13242">
    <property type="entry name" value="EUKARYOTIC TRANSLATION INITIATION FACTOR 3"/>
    <property type="match status" value="1"/>
</dbReference>
<dbReference type="AlphaFoldDB" id="A0A9Q0RR63"/>
<comment type="similarity">
    <text evidence="4">Belongs to the eIF-3 subunit L family.</text>
</comment>
<dbReference type="InterPro" id="IPR019382">
    <property type="entry name" value="eIF3l"/>
</dbReference>
<evidence type="ECO:0000256" key="5">
    <source>
        <dbReference type="SAM" id="MobiDB-lite"/>
    </source>
</evidence>
<evidence type="ECO:0000313" key="7">
    <source>
        <dbReference type="EMBL" id="KAJ6223446.1"/>
    </source>
</evidence>